<dbReference type="InterPro" id="IPR025405">
    <property type="entry name" value="DUF4131"/>
</dbReference>
<evidence type="ECO:0000259" key="8">
    <source>
        <dbReference type="Pfam" id="PF03772"/>
    </source>
</evidence>
<evidence type="ECO:0000259" key="9">
    <source>
        <dbReference type="Pfam" id="PF13567"/>
    </source>
</evidence>
<evidence type="ECO:0000313" key="11">
    <source>
        <dbReference type="Proteomes" id="UP000004848"/>
    </source>
</evidence>
<dbReference type="PANTHER" id="PTHR30619:SF1">
    <property type="entry name" value="RECOMBINATION PROTEIN 2"/>
    <property type="match status" value="1"/>
</dbReference>
<feature type="domain" description="ComEC/Rec2-related protein" evidence="8">
    <location>
        <begin position="235"/>
        <end position="525"/>
    </location>
</feature>
<dbReference type="NCBIfam" id="TIGR00360">
    <property type="entry name" value="ComEC_N-term"/>
    <property type="match status" value="1"/>
</dbReference>
<proteinExistence type="predicted"/>
<feature type="transmembrane region" description="Helical" evidence="7">
    <location>
        <begin position="360"/>
        <end position="382"/>
    </location>
</feature>
<evidence type="ECO:0000256" key="7">
    <source>
        <dbReference type="SAM" id="Phobius"/>
    </source>
</evidence>
<name>A0NT46_ROSAI</name>
<feature type="domain" description="DUF4131" evidence="9">
    <location>
        <begin position="37"/>
        <end position="189"/>
    </location>
</feature>
<evidence type="ECO:0000256" key="6">
    <source>
        <dbReference type="SAM" id="MobiDB-lite"/>
    </source>
</evidence>
<keyword evidence="4 7" id="KW-1133">Transmembrane helix</keyword>
<evidence type="ECO:0000313" key="10">
    <source>
        <dbReference type="EMBL" id="EAV44128.1"/>
    </source>
</evidence>
<feature type="transmembrane region" description="Helical" evidence="7">
    <location>
        <begin position="12"/>
        <end position="31"/>
    </location>
</feature>
<dbReference type="Pfam" id="PF03772">
    <property type="entry name" value="Competence"/>
    <property type="match status" value="1"/>
</dbReference>
<gene>
    <name evidence="10" type="ORF">SIAM614_15055</name>
</gene>
<evidence type="ECO:0000256" key="2">
    <source>
        <dbReference type="ARBA" id="ARBA00022475"/>
    </source>
</evidence>
<feature type="transmembrane region" description="Helical" evidence="7">
    <location>
        <begin position="259"/>
        <end position="285"/>
    </location>
</feature>
<organism evidence="10 11">
    <name type="scientific">Roseibium aggregatum (strain ATCC 25650 / DSM 13394 / JCM 20685 / NBRC 16684 / NCIMB 2208 / IAM 12614 / B1)</name>
    <name type="common">Stappia aggregata</name>
    <dbReference type="NCBI Taxonomy" id="384765"/>
    <lineage>
        <taxon>Bacteria</taxon>
        <taxon>Pseudomonadati</taxon>
        <taxon>Pseudomonadota</taxon>
        <taxon>Alphaproteobacteria</taxon>
        <taxon>Hyphomicrobiales</taxon>
        <taxon>Stappiaceae</taxon>
        <taxon>Roseibium</taxon>
    </lineage>
</organism>
<feature type="transmembrane region" description="Helical" evidence="7">
    <location>
        <begin position="403"/>
        <end position="429"/>
    </location>
</feature>
<keyword evidence="5 7" id="KW-0472">Membrane</keyword>
<feature type="transmembrane region" description="Helical" evidence="7">
    <location>
        <begin position="435"/>
        <end position="455"/>
    </location>
</feature>
<reference evidence="10 11" key="1">
    <citation type="submission" date="2006-05" db="EMBL/GenBank/DDBJ databases">
        <authorList>
            <person name="King G."/>
            <person name="Ferriera S."/>
            <person name="Johnson J."/>
            <person name="Kravitz S."/>
            <person name="Beeson K."/>
            <person name="Sutton G."/>
            <person name="Rogers Y.-H."/>
            <person name="Friedman R."/>
            <person name="Frazier M."/>
            <person name="Venter J.C."/>
        </authorList>
    </citation>
    <scope>NUCLEOTIDE SEQUENCE [LARGE SCALE GENOMIC DNA]</scope>
    <source>
        <strain evidence="11">ATCC 25650 / DSM 13394 / JCM 20685 / NBRC 16684 / NCIMB 2208 / IAM 12614 / B1</strain>
    </source>
</reference>
<accession>A0NT46</accession>
<comment type="subcellular location">
    <subcellularLocation>
        <location evidence="1">Cell membrane</location>
        <topology evidence="1">Multi-pass membrane protein</topology>
    </subcellularLocation>
</comment>
<comment type="caution">
    <text evidence="10">The sequence shown here is derived from an EMBL/GenBank/DDBJ whole genome shotgun (WGS) entry which is preliminary data.</text>
</comment>
<evidence type="ECO:0000256" key="5">
    <source>
        <dbReference type="ARBA" id="ARBA00023136"/>
    </source>
</evidence>
<protein>
    <submittedName>
        <fullName evidence="10">ComEC/Rec2-related protein</fullName>
    </submittedName>
</protein>
<dbReference type="InterPro" id="IPR004477">
    <property type="entry name" value="ComEC_N"/>
</dbReference>
<sequence length="751" mass="78828">MTSSAADRLWDAQGLLWFAFSFAAGIGVYVWLPEEPSWILMTGLAVLAALAVWRVGQGGKVAVPAILCLAFFAGLATSSLRTAYVSTPRLAEPINADVTGVVEEMETGAAGVRLVLAVTAVNGHPVEALAFPAKVRLRVPADSGVEVGETVQASARLFPPAGPVFPGGYDYSFRAFYQQIGATGFSFGSPTVIKVPDSELGFRPAVAVAKLRSNIAERIKASLADGPETALIVALLVGDRSGIAEQQEEVLRSAGLAHILAISGLHMALFAGGAYGAVLLILSLVPVLTLRWPVHKWAALSALGAAVVYLLLSGGAVATQRSFLMIAIVFIGILVGRRGLTLRSVALAGLVLLVIAPERLFFPGFQMSFAAVICLVAVYDLWRQRDRFGSPGDRVSGWGMATCVFLGKWVAGLLVTALVAGLATGIIGAHHFSRIAPYGVVGNLLGMPVFSLLVMPMGVLAFVLMPFGLAALPLAVMSFGVSLLLKVASFTAALDAGGGASGRLDGAAASLLLSALFAGLLLPGRKRLLAGFPLLAGLLIVFTDRPPDIQIAASGSRIAARDETGSLRWAARGRSFATDLWLQSEGVPDDAILSRKMKSPQRKCDDDGCVVRAYRIGEGSDSQQQSLPYLAIAQPKTFEAFQMDCRYADLIVTDLIASEICSSRLVLDQETRSARGAVSIWLSASASSQKAADANGLAGAQGHPPDGKLKIDKLVFAIPDPPRPWHLPGTVTRDGLRQADRASGAKGSVDD</sequence>
<dbReference type="Proteomes" id="UP000004848">
    <property type="component" value="Unassembled WGS sequence"/>
</dbReference>
<evidence type="ECO:0000256" key="4">
    <source>
        <dbReference type="ARBA" id="ARBA00022989"/>
    </source>
</evidence>
<feature type="transmembrane region" description="Helical" evidence="7">
    <location>
        <begin position="38"/>
        <end position="55"/>
    </location>
</feature>
<dbReference type="InterPro" id="IPR052159">
    <property type="entry name" value="Competence_DNA_uptake"/>
</dbReference>
<dbReference type="GO" id="GO:0005886">
    <property type="term" value="C:plasma membrane"/>
    <property type="evidence" value="ECO:0007669"/>
    <property type="project" value="UniProtKB-SubCell"/>
</dbReference>
<dbReference type="PANTHER" id="PTHR30619">
    <property type="entry name" value="DNA INTERNALIZATION/COMPETENCE PROTEIN COMEC/REC2"/>
    <property type="match status" value="1"/>
</dbReference>
<keyword evidence="3 7" id="KW-0812">Transmembrane</keyword>
<evidence type="ECO:0000256" key="1">
    <source>
        <dbReference type="ARBA" id="ARBA00004651"/>
    </source>
</evidence>
<feature type="transmembrane region" description="Helical" evidence="7">
    <location>
        <begin position="61"/>
        <end position="80"/>
    </location>
</feature>
<dbReference type="Pfam" id="PF13567">
    <property type="entry name" value="DUF4131"/>
    <property type="match status" value="1"/>
</dbReference>
<feature type="region of interest" description="Disordered" evidence="6">
    <location>
        <begin position="722"/>
        <end position="751"/>
    </location>
</feature>
<feature type="transmembrane region" description="Helical" evidence="7">
    <location>
        <begin position="297"/>
        <end position="316"/>
    </location>
</feature>
<dbReference type="eggNOG" id="COG0658">
    <property type="taxonomic scope" value="Bacteria"/>
</dbReference>
<evidence type="ECO:0000256" key="3">
    <source>
        <dbReference type="ARBA" id="ARBA00022692"/>
    </source>
</evidence>
<dbReference type="EMBL" id="AAUW01000007">
    <property type="protein sequence ID" value="EAV44128.1"/>
    <property type="molecule type" value="Genomic_DNA"/>
</dbReference>
<keyword evidence="2" id="KW-1003">Cell membrane</keyword>
<dbReference type="AlphaFoldDB" id="A0NT46"/>
<feature type="transmembrane region" description="Helical" evidence="7">
    <location>
        <begin position="462"/>
        <end position="484"/>
    </location>
</feature>